<evidence type="ECO:0000256" key="2">
    <source>
        <dbReference type="ARBA" id="ARBA00022692"/>
    </source>
</evidence>
<dbReference type="EMBL" id="FNGP01000001">
    <property type="protein sequence ID" value="SDL13194.1"/>
    <property type="molecule type" value="Genomic_DNA"/>
</dbReference>
<dbReference type="STRING" id="686624.SAMN04488242_0357"/>
<proteinExistence type="predicted"/>
<keyword evidence="3 5" id="KW-1133">Transmembrane helix</keyword>
<dbReference type="GO" id="GO:0016020">
    <property type="term" value="C:membrane"/>
    <property type="evidence" value="ECO:0007669"/>
    <property type="project" value="UniProtKB-SubCell"/>
</dbReference>
<reference evidence="6 7" key="1">
    <citation type="submission" date="2016-10" db="EMBL/GenBank/DDBJ databases">
        <authorList>
            <person name="de Groot N.N."/>
        </authorList>
    </citation>
    <scope>NUCLEOTIDE SEQUENCE [LARGE SCALE GENOMIC DNA]</scope>
    <source>
        <strain evidence="6 7">CGMCC 1.9159</strain>
    </source>
</reference>
<gene>
    <name evidence="6" type="ORF">SAMN04488242_0357</name>
</gene>
<keyword evidence="7" id="KW-1185">Reference proteome</keyword>
<feature type="transmembrane region" description="Helical" evidence="5">
    <location>
        <begin position="6"/>
        <end position="24"/>
    </location>
</feature>
<feature type="transmembrane region" description="Helical" evidence="5">
    <location>
        <begin position="108"/>
        <end position="129"/>
    </location>
</feature>
<evidence type="ECO:0000256" key="3">
    <source>
        <dbReference type="ARBA" id="ARBA00022989"/>
    </source>
</evidence>
<dbReference type="RefSeq" id="WP_093248409.1">
    <property type="nucleotide sequence ID" value="NZ_FNGP01000001.1"/>
</dbReference>
<keyword evidence="2 5" id="KW-0812">Transmembrane</keyword>
<evidence type="ECO:0000256" key="5">
    <source>
        <dbReference type="SAM" id="Phobius"/>
    </source>
</evidence>
<evidence type="ECO:0000256" key="4">
    <source>
        <dbReference type="ARBA" id="ARBA00023136"/>
    </source>
</evidence>
<dbReference type="InterPro" id="IPR032808">
    <property type="entry name" value="DoxX"/>
</dbReference>
<accession>A0A1G9HKD0</accession>
<keyword evidence="4 5" id="KW-0472">Membrane</keyword>
<feature type="transmembrane region" description="Helical" evidence="5">
    <location>
        <begin position="44"/>
        <end position="65"/>
    </location>
</feature>
<dbReference type="Proteomes" id="UP000199475">
    <property type="component" value="Unassembled WGS sequence"/>
</dbReference>
<dbReference type="AlphaFoldDB" id="A0A1G9HKD0"/>
<feature type="transmembrane region" description="Helical" evidence="5">
    <location>
        <begin position="71"/>
        <end position="88"/>
    </location>
</feature>
<dbReference type="Pfam" id="PF07681">
    <property type="entry name" value="DoxX"/>
    <property type="match status" value="1"/>
</dbReference>
<evidence type="ECO:0000256" key="1">
    <source>
        <dbReference type="ARBA" id="ARBA00004141"/>
    </source>
</evidence>
<comment type="subcellular location">
    <subcellularLocation>
        <location evidence="1">Membrane</location>
        <topology evidence="1">Multi-pass membrane protein</topology>
    </subcellularLocation>
</comment>
<name>A0A1G9HKD0_9ACTN</name>
<sequence length="135" mass="14563">MDVIVLIARILFVAIFVASGIGHLKATEAMTGYAQYKKVPLPKFSVIASGILMIVGSISVLLGIWGDLGSLLLMVAILPIPFLMHQYWNEEGEAKMNEQTQFNKTLSLVGGALALFALFVLVPDLGLTVTEPLFA</sequence>
<dbReference type="OrthoDB" id="329282at2"/>
<organism evidence="6 7">
    <name type="scientific">Tessaracoccus oleiagri</name>
    <dbReference type="NCBI Taxonomy" id="686624"/>
    <lineage>
        <taxon>Bacteria</taxon>
        <taxon>Bacillati</taxon>
        <taxon>Actinomycetota</taxon>
        <taxon>Actinomycetes</taxon>
        <taxon>Propionibacteriales</taxon>
        <taxon>Propionibacteriaceae</taxon>
        <taxon>Tessaracoccus</taxon>
    </lineage>
</organism>
<protein>
    <submittedName>
        <fullName evidence="6">Uncharacterized membrane protein YphA, DoxX/SURF4 family</fullName>
    </submittedName>
</protein>
<evidence type="ECO:0000313" key="6">
    <source>
        <dbReference type="EMBL" id="SDL13194.1"/>
    </source>
</evidence>
<evidence type="ECO:0000313" key="7">
    <source>
        <dbReference type="Proteomes" id="UP000199475"/>
    </source>
</evidence>